<dbReference type="OMA" id="TTMLTQS"/>
<organism evidence="1 2">
    <name type="scientific">Paramecium primaurelia</name>
    <dbReference type="NCBI Taxonomy" id="5886"/>
    <lineage>
        <taxon>Eukaryota</taxon>
        <taxon>Sar</taxon>
        <taxon>Alveolata</taxon>
        <taxon>Ciliophora</taxon>
        <taxon>Intramacronucleata</taxon>
        <taxon>Oligohymenophorea</taxon>
        <taxon>Peniculida</taxon>
        <taxon>Parameciidae</taxon>
        <taxon>Paramecium</taxon>
    </lineage>
</organism>
<protein>
    <submittedName>
        <fullName evidence="1">Uncharacterized protein</fullName>
    </submittedName>
</protein>
<sequence length="242" mass="28496">MDTNKKVSFNTTMITQSLYTTTNSMQDDNKLVKDIQNKIHQILKGGNADNEYSHKLKCKVPLLQTVDCQKLCNKLVKFNEQYKIDENQKNSITINNRVLKSYKFNSVLSKRRLTKSQQQKQTSQINNSIHKRGDKYNKIFDTEWSEYQNIYDLHNLLSPNSLDMSPAYAEVEFIKSKIKKDKKNDIIIPKTKLITNNQTKNYIDPDQIYFIQPNKILTSRIILKPNHNRESLSQRKHYSFQN</sequence>
<reference evidence="1" key="1">
    <citation type="submission" date="2021-01" db="EMBL/GenBank/DDBJ databases">
        <authorList>
            <consortium name="Genoscope - CEA"/>
            <person name="William W."/>
        </authorList>
    </citation>
    <scope>NUCLEOTIDE SEQUENCE</scope>
</reference>
<evidence type="ECO:0000313" key="2">
    <source>
        <dbReference type="Proteomes" id="UP000688137"/>
    </source>
</evidence>
<dbReference type="EMBL" id="CAJJDM010000120">
    <property type="protein sequence ID" value="CAD8101933.1"/>
    <property type="molecule type" value="Genomic_DNA"/>
</dbReference>
<comment type="caution">
    <text evidence="1">The sequence shown here is derived from an EMBL/GenBank/DDBJ whole genome shotgun (WGS) entry which is preliminary data.</text>
</comment>
<dbReference type="AlphaFoldDB" id="A0A8S1PGS7"/>
<name>A0A8S1PGS7_PARPR</name>
<gene>
    <name evidence="1" type="ORF">PPRIM_AZ9-3.1.T1170043</name>
</gene>
<dbReference type="Proteomes" id="UP000688137">
    <property type="component" value="Unassembled WGS sequence"/>
</dbReference>
<evidence type="ECO:0000313" key="1">
    <source>
        <dbReference type="EMBL" id="CAD8101933.1"/>
    </source>
</evidence>
<proteinExistence type="predicted"/>
<keyword evidence="2" id="KW-1185">Reference proteome</keyword>
<accession>A0A8S1PGS7</accession>